<dbReference type="FunFam" id="3.40.50.620:FF:000056">
    <property type="entry name" value="Leucine--tRNA ligase"/>
    <property type="match status" value="1"/>
</dbReference>
<dbReference type="InterPro" id="IPR015413">
    <property type="entry name" value="Methionyl/Leucyl_tRNA_Synth"/>
</dbReference>
<dbReference type="FunFam" id="3.40.50.620:FF:000003">
    <property type="entry name" value="Leucine--tRNA ligase"/>
    <property type="match status" value="1"/>
</dbReference>
<evidence type="ECO:0000313" key="16">
    <source>
        <dbReference type="Proteomes" id="UP000603545"/>
    </source>
</evidence>
<dbReference type="Pfam" id="PF08264">
    <property type="entry name" value="Anticodon_1"/>
    <property type="match status" value="1"/>
</dbReference>
<dbReference type="GO" id="GO:0002161">
    <property type="term" value="F:aminoacyl-tRNA deacylase activity"/>
    <property type="evidence" value="ECO:0007669"/>
    <property type="project" value="InterPro"/>
</dbReference>
<dbReference type="SUPFAM" id="SSF47323">
    <property type="entry name" value="Anticodon-binding domain of a subclass of class I aminoacyl-tRNA synthetases"/>
    <property type="match status" value="1"/>
</dbReference>
<dbReference type="EC" id="6.1.1.4" evidence="9"/>
<comment type="caution">
    <text evidence="15">The sequence shown here is derived from an EMBL/GenBank/DDBJ whole genome shotgun (WGS) entry which is preliminary data.</text>
</comment>
<evidence type="ECO:0000259" key="12">
    <source>
        <dbReference type="Pfam" id="PF08264"/>
    </source>
</evidence>
<dbReference type="GO" id="GO:0005829">
    <property type="term" value="C:cytosol"/>
    <property type="evidence" value="ECO:0007669"/>
    <property type="project" value="TreeGrafter"/>
</dbReference>
<sequence length="867" mass="99259">MDKKYDPKTIESKWQSYWDEKELFKCKENPDREKYYLLEMFPYPSGKIHMGHVRNYTIGDVVARYKRMQGFNVLHPMGWDAFGMPAENAAIANNTHPAGWTYDNIKSMRSQLKRMGFSYDWDREIATCKPEYYRWEQWLFLKMYEKGIAYRKESFVNWCNTCRTVLANEQVEAGMCWRCGKPVRQKRLWQWFLRITDYAEDLLAYCDRLPGWPDKVITMQKNWIGKSIGAQIRFPIENAEDNPDKVIPVFTTRQDTVFGATFMCLAPEHPLVSELSKDTGQEDKVREFVERMSMQDRSDRAVETYEKEGVFTGSYCINPLSGKRMPIYTANFALMEYGTGAVMSVPAHDQRDFEFAKKYGLDIIVVVKPSDKDLDAAAMTEAYIGEGVMVNSGRFDGMDNKKALDEIASFLDEKGFGEKTDNFRLRDWGISRQRYWGAPIPIVYCKKCGVVPVPEEGLPVVLPEEADLLPGGRSPLAGLDYFARTKCPKCGSPDAKRETDTMDTFVESSWYFERYCSANYNGGMFDTKPVDYWMPVDQYIGGVEHAILHLLYSRYFTRVLKDLGLVKYKEPFTRLLTQGMVCKETASCPEHGFLLPEEVQGSNGDRFCKKCHKKVVIGRVEKMSKSKKNVIDPNIMLKQYGADVTRLFCLFAAPPERDLEWSDQGVEGGYRFLNRIWNLATGWMNLIKGATPFDGSPDELEKSIRVVYKKAHQTIKKVTDDIEGRFHFNTAISAVMELVNTMYGIDSAGKSSEAAGVMRFSMESTILLLSPIVPHFTEELWGALGHESSVLLESWPSYREDALVRDILEIVVQVNGKLRSRFSVSADADDAAIKEMALSDERARKFINDKPIKKVIVVKKKLVSIVV</sequence>
<dbReference type="CDD" id="cd00812">
    <property type="entry name" value="LeuRS_core"/>
    <property type="match status" value="1"/>
</dbReference>
<evidence type="ECO:0000259" key="14">
    <source>
        <dbReference type="Pfam" id="PF13603"/>
    </source>
</evidence>
<feature type="domain" description="Methionyl/Leucyl tRNA synthetase" evidence="13">
    <location>
        <begin position="41"/>
        <end position="181"/>
    </location>
</feature>
<evidence type="ECO:0000256" key="4">
    <source>
        <dbReference type="ARBA" id="ARBA00022741"/>
    </source>
</evidence>
<evidence type="ECO:0000256" key="1">
    <source>
        <dbReference type="ARBA" id="ARBA00005594"/>
    </source>
</evidence>
<dbReference type="NCBIfam" id="TIGR00396">
    <property type="entry name" value="leuS_bact"/>
    <property type="match status" value="1"/>
</dbReference>
<evidence type="ECO:0000259" key="11">
    <source>
        <dbReference type="Pfam" id="PF00133"/>
    </source>
</evidence>
<dbReference type="PRINTS" id="PR00985">
    <property type="entry name" value="TRNASYNTHLEU"/>
</dbReference>
<dbReference type="Gene3D" id="1.10.730.10">
    <property type="entry name" value="Isoleucyl-tRNA Synthetase, Domain 1"/>
    <property type="match status" value="2"/>
</dbReference>
<keyword evidence="3 9" id="KW-0436">Ligase</keyword>
<accession>A0A8J6N601</accession>
<keyword evidence="4 9" id="KW-0547">Nucleotide-binding</keyword>
<dbReference type="InterPro" id="IPR014729">
    <property type="entry name" value="Rossmann-like_a/b/a_fold"/>
</dbReference>
<feature type="domain" description="Aminoacyl-tRNA synthetase class Ia" evidence="11">
    <location>
        <begin position="425"/>
        <end position="584"/>
    </location>
</feature>
<dbReference type="Pfam" id="PF13603">
    <property type="entry name" value="tRNA-synt_1_2"/>
    <property type="match status" value="1"/>
</dbReference>
<dbReference type="AlphaFoldDB" id="A0A8J6N601"/>
<comment type="catalytic activity">
    <reaction evidence="8 9">
        <text>tRNA(Leu) + L-leucine + ATP = L-leucyl-tRNA(Leu) + AMP + diphosphate</text>
        <dbReference type="Rhea" id="RHEA:11688"/>
        <dbReference type="Rhea" id="RHEA-COMP:9613"/>
        <dbReference type="Rhea" id="RHEA-COMP:9622"/>
        <dbReference type="ChEBI" id="CHEBI:30616"/>
        <dbReference type="ChEBI" id="CHEBI:33019"/>
        <dbReference type="ChEBI" id="CHEBI:57427"/>
        <dbReference type="ChEBI" id="CHEBI:78442"/>
        <dbReference type="ChEBI" id="CHEBI:78494"/>
        <dbReference type="ChEBI" id="CHEBI:456215"/>
        <dbReference type="EC" id="6.1.1.4"/>
    </reaction>
</comment>
<comment type="similarity">
    <text evidence="1 9 10">Belongs to the class-I aminoacyl-tRNA synthetase family.</text>
</comment>
<dbReference type="EMBL" id="JACNLL010000074">
    <property type="protein sequence ID" value="MBC8200048.1"/>
    <property type="molecule type" value="Genomic_DNA"/>
</dbReference>
<dbReference type="InterPro" id="IPR009080">
    <property type="entry name" value="tRNAsynth_Ia_anticodon-bd"/>
</dbReference>
<dbReference type="PROSITE" id="PS00178">
    <property type="entry name" value="AA_TRNA_LIGASE_I"/>
    <property type="match status" value="1"/>
</dbReference>
<evidence type="ECO:0000256" key="5">
    <source>
        <dbReference type="ARBA" id="ARBA00022840"/>
    </source>
</evidence>
<dbReference type="SUPFAM" id="SSF50677">
    <property type="entry name" value="ValRS/IleRS/LeuRS editing domain"/>
    <property type="match status" value="1"/>
</dbReference>
<dbReference type="InterPro" id="IPR013155">
    <property type="entry name" value="M/V/L/I-tRNA-synth_anticd-bd"/>
</dbReference>
<evidence type="ECO:0000256" key="6">
    <source>
        <dbReference type="ARBA" id="ARBA00022917"/>
    </source>
</evidence>
<evidence type="ECO:0000313" key="15">
    <source>
        <dbReference type="EMBL" id="MBC8200048.1"/>
    </source>
</evidence>
<dbReference type="SUPFAM" id="SSF52374">
    <property type="entry name" value="Nucleotidylyl transferase"/>
    <property type="match status" value="1"/>
</dbReference>
<evidence type="ECO:0000256" key="7">
    <source>
        <dbReference type="ARBA" id="ARBA00023146"/>
    </source>
</evidence>
<evidence type="ECO:0000256" key="8">
    <source>
        <dbReference type="ARBA" id="ARBA00047469"/>
    </source>
</evidence>
<protein>
    <recommendedName>
        <fullName evidence="9">Leucine--tRNA ligase</fullName>
        <ecNumber evidence="9">6.1.1.4</ecNumber>
    </recommendedName>
    <alternativeName>
        <fullName evidence="9">Leucyl-tRNA synthetase</fullName>
        <shortName evidence="9">LeuRS</shortName>
    </alternativeName>
</protein>
<dbReference type="Pfam" id="PF00133">
    <property type="entry name" value="tRNA-synt_1"/>
    <property type="match status" value="2"/>
</dbReference>
<reference evidence="15 16" key="1">
    <citation type="submission" date="2020-08" db="EMBL/GenBank/DDBJ databases">
        <title>Bridging the membrane lipid divide: bacteria of the FCB group superphylum have the potential to synthesize archaeal ether lipids.</title>
        <authorList>
            <person name="Villanueva L."/>
            <person name="Von Meijenfeldt F.A.B."/>
            <person name="Westbye A.B."/>
            <person name="Yadav S."/>
            <person name="Hopmans E.C."/>
            <person name="Dutilh B.E."/>
            <person name="Sinninghe Damste J.S."/>
        </authorList>
    </citation>
    <scope>NUCLEOTIDE SEQUENCE [LARGE SCALE GENOMIC DNA]</scope>
    <source>
        <strain evidence="15">NIOZ-UU82</strain>
    </source>
</reference>
<dbReference type="PANTHER" id="PTHR43740">
    <property type="entry name" value="LEUCYL-TRNA SYNTHETASE"/>
    <property type="match status" value="1"/>
</dbReference>
<dbReference type="Proteomes" id="UP000603545">
    <property type="component" value="Unassembled WGS sequence"/>
</dbReference>
<name>A0A8J6N601_9BACT</name>
<evidence type="ECO:0000256" key="9">
    <source>
        <dbReference type="HAMAP-Rule" id="MF_00049"/>
    </source>
</evidence>
<dbReference type="HAMAP" id="MF_00049_B">
    <property type="entry name" value="Leu_tRNA_synth_B"/>
    <property type="match status" value="1"/>
</dbReference>
<evidence type="ECO:0000259" key="13">
    <source>
        <dbReference type="Pfam" id="PF09334"/>
    </source>
</evidence>
<dbReference type="InterPro" id="IPR001412">
    <property type="entry name" value="aa-tRNA-synth_I_CS"/>
</dbReference>
<feature type="short sequence motif" description="'HIGH' region" evidence="9">
    <location>
        <begin position="42"/>
        <end position="52"/>
    </location>
</feature>
<dbReference type="GO" id="GO:0004823">
    <property type="term" value="F:leucine-tRNA ligase activity"/>
    <property type="evidence" value="ECO:0007669"/>
    <property type="project" value="UniProtKB-UniRule"/>
</dbReference>
<keyword evidence="2 9" id="KW-0963">Cytoplasm</keyword>
<feature type="binding site" evidence="9">
    <location>
        <position position="625"/>
    </location>
    <ligand>
        <name>ATP</name>
        <dbReference type="ChEBI" id="CHEBI:30616"/>
    </ligand>
</feature>
<dbReference type="GO" id="GO:0006429">
    <property type="term" value="P:leucyl-tRNA aminoacylation"/>
    <property type="evidence" value="ECO:0007669"/>
    <property type="project" value="UniProtKB-UniRule"/>
</dbReference>
<dbReference type="Pfam" id="PF09334">
    <property type="entry name" value="tRNA-synt_1g"/>
    <property type="match status" value="1"/>
</dbReference>
<dbReference type="InterPro" id="IPR002300">
    <property type="entry name" value="aa-tRNA-synth_Ia"/>
</dbReference>
<evidence type="ECO:0000256" key="3">
    <source>
        <dbReference type="ARBA" id="ARBA00022598"/>
    </source>
</evidence>
<feature type="domain" description="Methionyl/Valyl/Leucyl/Isoleucyl-tRNA synthetase anticodon-binding" evidence="12">
    <location>
        <begin position="706"/>
        <end position="829"/>
    </location>
</feature>
<feature type="domain" description="Leucyl-tRNA synthetase editing" evidence="14">
    <location>
        <begin position="221"/>
        <end position="410"/>
    </location>
</feature>
<keyword evidence="5 9" id="KW-0067">ATP-binding</keyword>
<proteinExistence type="inferred from homology"/>
<feature type="short sequence motif" description="'KMSKS' region" evidence="9">
    <location>
        <begin position="622"/>
        <end position="626"/>
    </location>
</feature>
<comment type="subcellular location">
    <subcellularLocation>
        <location evidence="9">Cytoplasm</location>
    </subcellularLocation>
</comment>
<gene>
    <name evidence="9" type="primary">leuS</name>
    <name evidence="15" type="ORF">H8E80_08415</name>
</gene>
<organism evidence="15 16">
    <name type="scientific">Candidatus Desulfaltia bathyphila</name>
    <dbReference type="NCBI Taxonomy" id="2841697"/>
    <lineage>
        <taxon>Bacteria</taxon>
        <taxon>Pseudomonadati</taxon>
        <taxon>Thermodesulfobacteriota</taxon>
        <taxon>Desulfobacteria</taxon>
        <taxon>Desulfobacterales</taxon>
        <taxon>Desulfobacterales incertae sedis</taxon>
        <taxon>Candidatus Desulfaltia</taxon>
    </lineage>
</organism>
<feature type="domain" description="Aminoacyl-tRNA synthetase class Ia" evidence="11">
    <location>
        <begin position="621"/>
        <end position="662"/>
    </location>
</feature>
<dbReference type="PANTHER" id="PTHR43740:SF2">
    <property type="entry name" value="LEUCINE--TRNA LIGASE, MITOCHONDRIAL"/>
    <property type="match status" value="1"/>
</dbReference>
<evidence type="ECO:0000256" key="10">
    <source>
        <dbReference type="RuleBase" id="RU363035"/>
    </source>
</evidence>
<dbReference type="InterPro" id="IPR025709">
    <property type="entry name" value="Leu_tRNA-synth_edit"/>
</dbReference>
<dbReference type="FunFam" id="1.10.730.10:FF:000002">
    <property type="entry name" value="Leucine--tRNA ligase"/>
    <property type="match status" value="1"/>
</dbReference>
<dbReference type="CDD" id="cd07958">
    <property type="entry name" value="Anticodon_Ia_Leu_BEm"/>
    <property type="match status" value="1"/>
</dbReference>
<evidence type="ECO:0000256" key="2">
    <source>
        <dbReference type="ARBA" id="ARBA00022490"/>
    </source>
</evidence>
<keyword evidence="6 9" id="KW-0648">Protein biosynthesis</keyword>
<dbReference type="GO" id="GO:0005524">
    <property type="term" value="F:ATP binding"/>
    <property type="evidence" value="ECO:0007669"/>
    <property type="project" value="UniProtKB-UniRule"/>
</dbReference>
<dbReference type="InterPro" id="IPR002302">
    <property type="entry name" value="Leu-tRNA-ligase"/>
</dbReference>
<dbReference type="InterPro" id="IPR009008">
    <property type="entry name" value="Val/Leu/Ile-tRNA-synth_edit"/>
</dbReference>
<keyword evidence="7 9" id="KW-0030">Aminoacyl-tRNA synthetase</keyword>
<dbReference type="Gene3D" id="3.40.50.620">
    <property type="entry name" value="HUPs"/>
    <property type="match status" value="2"/>
</dbReference>